<organism evidence="2 3">
    <name type="scientific">Halobiforma nitratireducens JCM 10879</name>
    <dbReference type="NCBI Taxonomy" id="1227454"/>
    <lineage>
        <taxon>Archaea</taxon>
        <taxon>Methanobacteriati</taxon>
        <taxon>Methanobacteriota</taxon>
        <taxon>Stenosarchaea group</taxon>
        <taxon>Halobacteria</taxon>
        <taxon>Halobacteriales</taxon>
        <taxon>Natrialbaceae</taxon>
        <taxon>Halobiforma</taxon>
    </lineage>
</organism>
<reference evidence="2 3" key="1">
    <citation type="journal article" date="2014" name="PLoS Genet.">
        <title>Phylogenetically driven sequencing of extremely halophilic archaea reveals strategies for static and dynamic osmo-response.</title>
        <authorList>
            <person name="Becker E.A."/>
            <person name="Seitzer P.M."/>
            <person name="Tritt A."/>
            <person name="Larsen D."/>
            <person name="Krusor M."/>
            <person name="Yao A.I."/>
            <person name="Wu D."/>
            <person name="Madern D."/>
            <person name="Eisen J.A."/>
            <person name="Darling A.E."/>
            <person name="Facciotti M.T."/>
        </authorList>
    </citation>
    <scope>NUCLEOTIDE SEQUENCE [LARGE SCALE GENOMIC DNA]</scope>
    <source>
        <strain evidence="2 3">JCM 10879</strain>
    </source>
</reference>
<feature type="region of interest" description="Disordered" evidence="1">
    <location>
        <begin position="45"/>
        <end position="75"/>
    </location>
</feature>
<accession>M0LS46</accession>
<dbReference type="EMBL" id="AOMA01000126">
    <property type="protein sequence ID" value="EMA35259.1"/>
    <property type="molecule type" value="Genomic_DNA"/>
</dbReference>
<feature type="region of interest" description="Disordered" evidence="1">
    <location>
        <begin position="1"/>
        <end position="30"/>
    </location>
</feature>
<keyword evidence="3" id="KW-1185">Reference proteome</keyword>
<gene>
    <name evidence="2" type="ORF">C446_13039</name>
</gene>
<evidence type="ECO:0000256" key="1">
    <source>
        <dbReference type="SAM" id="MobiDB-lite"/>
    </source>
</evidence>
<name>M0LS46_9EURY</name>
<comment type="caution">
    <text evidence="2">The sequence shown here is derived from an EMBL/GenBank/DDBJ whole genome shotgun (WGS) entry which is preliminary data.</text>
</comment>
<protein>
    <submittedName>
        <fullName evidence="2">Uncharacterized protein</fullName>
    </submittedName>
</protein>
<evidence type="ECO:0000313" key="2">
    <source>
        <dbReference type="EMBL" id="EMA35259.1"/>
    </source>
</evidence>
<evidence type="ECO:0000313" key="3">
    <source>
        <dbReference type="Proteomes" id="UP000011607"/>
    </source>
</evidence>
<dbReference type="AlphaFoldDB" id="M0LS46"/>
<dbReference type="Proteomes" id="UP000011607">
    <property type="component" value="Unassembled WGS sequence"/>
</dbReference>
<proteinExistence type="predicted"/>
<sequence>MGLRTRLPIPRDQVGPTGAEMAGEPFPDPSTTAIDTLSPTVCCSRSSHPDGSIGRRVGYCQSLPERPDTGSRSLG</sequence>